<dbReference type="InterPro" id="IPR047715">
    <property type="entry name" value="EboA_dom"/>
</dbReference>
<comment type="caution">
    <text evidence="1">The sequence shown here is derived from an EMBL/GenBank/DDBJ whole genome shotgun (WGS) entry which is preliminary data.</text>
</comment>
<keyword evidence="2" id="KW-1185">Reference proteome</keyword>
<dbReference type="NCBIfam" id="NF035938">
    <property type="entry name" value="EboA_domain"/>
    <property type="match status" value="1"/>
</dbReference>
<protein>
    <submittedName>
        <fullName evidence="1">EboA domain-containing protein</fullName>
    </submittedName>
</protein>
<accession>A0ABV8KQF3</accession>
<sequence>MHEEPDELRAALAAVPDGGWLAEAVRRVGAEPGAVTRLFAAAGRRCGRDVLPAAPDWTADDAARVVLLAALPPGEATARVDQLYRYGDAAEKRAVLRALPVLPVGDTAVPLLHDALRTNDTRLVAAALGRYARQLDQAAWRQGVLKAVFMGLPLSVVDRLDDRADRELAVMLGGLADERRAAGREMPADALALLDRLGNPREDA</sequence>
<evidence type="ECO:0000313" key="2">
    <source>
        <dbReference type="Proteomes" id="UP001595868"/>
    </source>
</evidence>
<name>A0ABV8KQF3_9ACTN</name>
<proteinExistence type="predicted"/>
<reference evidence="2" key="1">
    <citation type="journal article" date="2019" name="Int. J. Syst. Evol. Microbiol.">
        <title>The Global Catalogue of Microorganisms (GCM) 10K type strain sequencing project: providing services to taxonomists for standard genome sequencing and annotation.</title>
        <authorList>
            <consortium name="The Broad Institute Genomics Platform"/>
            <consortium name="The Broad Institute Genome Sequencing Center for Infectious Disease"/>
            <person name="Wu L."/>
            <person name="Ma J."/>
        </authorList>
    </citation>
    <scope>NUCLEOTIDE SEQUENCE [LARGE SCALE GENOMIC DNA]</scope>
    <source>
        <strain evidence="2">2902at01</strain>
    </source>
</reference>
<organism evidence="1 2">
    <name type="scientific">Micromonospora zhanjiangensis</name>
    <dbReference type="NCBI Taxonomy" id="1522057"/>
    <lineage>
        <taxon>Bacteria</taxon>
        <taxon>Bacillati</taxon>
        <taxon>Actinomycetota</taxon>
        <taxon>Actinomycetes</taxon>
        <taxon>Micromonosporales</taxon>
        <taxon>Micromonosporaceae</taxon>
        <taxon>Micromonospora</taxon>
    </lineage>
</organism>
<dbReference type="EMBL" id="JBHSBN010000015">
    <property type="protein sequence ID" value="MFC4108381.1"/>
    <property type="molecule type" value="Genomic_DNA"/>
</dbReference>
<evidence type="ECO:0000313" key="1">
    <source>
        <dbReference type="EMBL" id="MFC4108381.1"/>
    </source>
</evidence>
<dbReference type="RefSeq" id="WP_377548556.1">
    <property type="nucleotide sequence ID" value="NZ_JBHSBN010000015.1"/>
</dbReference>
<gene>
    <name evidence="1" type="ORF">ACFOX0_20915</name>
</gene>
<dbReference type="Proteomes" id="UP001595868">
    <property type="component" value="Unassembled WGS sequence"/>
</dbReference>